<dbReference type="InterPro" id="IPR010929">
    <property type="entry name" value="PDR_CDR_ABC"/>
</dbReference>
<reference evidence="13" key="1">
    <citation type="submission" date="2023-01" db="EMBL/GenBank/DDBJ databases">
        <title>Exophiala dermititidis isolated from Cystic Fibrosis Patient.</title>
        <authorList>
            <person name="Kurbessoian T."/>
            <person name="Crocker A."/>
            <person name="Murante D."/>
            <person name="Hogan D.A."/>
            <person name="Stajich J.E."/>
        </authorList>
    </citation>
    <scope>NUCLEOTIDE SEQUENCE</scope>
    <source>
        <strain evidence="13">Ex8</strain>
    </source>
</reference>
<evidence type="ECO:0000313" key="13">
    <source>
        <dbReference type="EMBL" id="KAJ8993571.1"/>
    </source>
</evidence>
<feature type="domain" description="ABC transporter" evidence="12">
    <location>
        <begin position="873"/>
        <end position="1116"/>
    </location>
</feature>
<keyword evidence="5" id="KW-0677">Repeat</keyword>
<keyword evidence="7" id="KW-0067">ATP-binding</keyword>
<dbReference type="PROSITE" id="PS50893">
    <property type="entry name" value="ABC_TRANSPORTER_2"/>
    <property type="match status" value="2"/>
</dbReference>
<dbReference type="SUPFAM" id="SSF52540">
    <property type="entry name" value="P-loop containing nucleoside triphosphate hydrolases"/>
    <property type="match status" value="2"/>
</dbReference>
<dbReference type="InterPro" id="IPR034001">
    <property type="entry name" value="ABCG_PDR_1"/>
</dbReference>
<comment type="similarity">
    <text evidence="2">Belongs to the ABC transporter superfamily. ABCG family. PDR (TC 3.A.1.205) subfamily.</text>
</comment>
<evidence type="ECO:0000256" key="8">
    <source>
        <dbReference type="ARBA" id="ARBA00022989"/>
    </source>
</evidence>
<comment type="caution">
    <text evidence="13">The sequence shown here is derived from an EMBL/GenBank/DDBJ whole genome shotgun (WGS) entry which is preliminary data.</text>
</comment>
<dbReference type="GO" id="GO:0016887">
    <property type="term" value="F:ATP hydrolysis activity"/>
    <property type="evidence" value="ECO:0007669"/>
    <property type="project" value="InterPro"/>
</dbReference>
<feature type="transmembrane region" description="Helical" evidence="11">
    <location>
        <begin position="1245"/>
        <end position="1268"/>
    </location>
</feature>
<evidence type="ECO:0000259" key="12">
    <source>
        <dbReference type="PROSITE" id="PS50893"/>
    </source>
</evidence>
<feature type="transmembrane region" description="Helical" evidence="11">
    <location>
        <begin position="1334"/>
        <end position="1357"/>
    </location>
</feature>
<feature type="compositionally biased region" description="Polar residues" evidence="10">
    <location>
        <begin position="95"/>
        <end position="106"/>
    </location>
</feature>
<dbReference type="InterPro" id="IPR013525">
    <property type="entry name" value="ABC2_TM"/>
</dbReference>
<feature type="transmembrane region" description="Helical" evidence="11">
    <location>
        <begin position="575"/>
        <end position="597"/>
    </location>
</feature>
<evidence type="ECO:0000313" key="14">
    <source>
        <dbReference type="Proteomes" id="UP001161757"/>
    </source>
</evidence>
<evidence type="ECO:0000256" key="4">
    <source>
        <dbReference type="ARBA" id="ARBA00022692"/>
    </source>
</evidence>
<dbReference type="GO" id="GO:0005524">
    <property type="term" value="F:ATP binding"/>
    <property type="evidence" value="ECO:0007669"/>
    <property type="project" value="UniProtKB-KW"/>
</dbReference>
<evidence type="ECO:0000256" key="9">
    <source>
        <dbReference type="ARBA" id="ARBA00023136"/>
    </source>
</evidence>
<feature type="domain" description="ABC transporter" evidence="12">
    <location>
        <begin position="176"/>
        <end position="430"/>
    </location>
</feature>
<dbReference type="InterPro" id="IPR034003">
    <property type="entry name" value="ABCG_PDR_2"/>
</dbReference>
<dbReference type="CDD" id="cd03232">
    <property type="entry name" value="ABCG_PDR_domain2"/>
    <property type="match status" value="1"/>
</dbReference>
<dbReference type="InterPro" id="IPR005285">
    <property type="entry name" value="Drug-R_PDR/CDR"/>
</dbReference>
<dbReference type="Pfam" id="PF14510">
    <property type="entry name" value="ABC_trans_N"/>
    <property type="match status" value="1"/>
</dbReference>
<dbReference type="GO" id="GO:0140359">
    <property type="term" value="F:ABC-type transporter activity"/>
    <property type="evidence" value="ECO:0007669"/>
    <property type="project" value="InterPro"/>
</dbReference>
<feature type="region of interest" description="Disordered" evidence="10">
    <location>
        <begin position="1535"/>
        <end position="1693"/>
    </location>
</feature>
<keyword evidence="4 11" id="KW-0812">Transmembrane</keyword>
<keyword evidence="9 11" id="KW-0472">Membrane</keyword>
<feature type="compositionally biased region" description="Basic and acidic residues" evidence="10">
    <location>
        <begin position="1682"/>
        <end position="1693"/>
    </location>
</feature>
<dbReference type="Pfam" id="PF01061">
    <property type="entry name" value="ABC2_membrane"/>
    <property type="match status" value="2"/>
</dbReference>
<dbReference type="InterPro" id="IPR027417">
    <property type="entry name" value="P-loop_NTPase"/>
</dbReference>
<protein>
    <submittedName>
        <fullName evidence="13">Multidrug resistance protein</fullName>
    </submittedName>
</protein>
<feature type="region of interest" description="Disordered" evidence="10">
    <location>
        <begin position="41"/>
        <end position="121"/>
    </location>
</feature>
<dbReference type="CDD" id="cd03233">
    <property type="entry name" value="ABCG_PDR_domain1"/>
    <property type="match status" value="1"/>
</dbReference>
<feature type="compositionally biased region" description="Basic and acidic residues" evidence="10">
    <location>
        <begin position="1578"/>
        <end position="1588"/>
    </location>
</feature>
<keyword evidence="6" id="KW-0547">Nucleotide-binding</keyword>
<evidence type="ECO:0000256" key="2">
    <source>
        <dbReference type="ARBA" id="ARBA00006012"/>
    </source>
</evidence>
<feature type="transmembrane region" description="Helical" evidence="11">
    <location>
        <begin position="683"/>
        <end position="708"/>
    </location>
</feature>
<feature type="transmembrane region" description="Helical" evidence="11">
    <location>
        <begin position="1369"/>
        <end position="1393"/>
    </location>
</feature>
<feature type="compositionally biased region" description="Polar residues" evidence="10">
    <location>
        <begin position="1639"/>
        <end position="1655"/>
    </location>
</feature>
<keyword evidence="8 11" id="KW-1133">Transmembrane helix</keyword>
<feature type="transmembrane region" description="Helical" evidence="11">
    <location>
        <begin position="789"/>
        <end position="809"/>
    </location>
</feature>
<dbReference type="EMBL" id="JAJGCB010000003">
    <property type="protein sequence ID" value="KAJ8993571.1"/>
    <property type="molecule type" value="Genomic_DNA"/>
</dbReference>
<evidence type="ECO:0000256" key="10">
    <source>
        <dbReference type="SAM" id="MobiDB-lite"/>
    </source>
</evidence>
<feature type="transmembrane region" description="Helical" evidence="11">
    <location>
        <begin position="652"/>
        <end position="671"/>
    </location>
</feature>
<feature type="compositionally biased region" description="Basic and acidic residues" evidence="10">
    <location>
        <begin position="41"/>
        <end position="50"/>
    </location>
</feature>
<dbReference type="InterPro" id="IPR029481">
    <property type="entry name" value="ABC_trans_N"/>
</dbReference>
<dbReference type="Pfam" id="PF00005">
    <property type="entry name" value="ABC_tran"/>
    <property type="match status" value="2"/>
</dbReference>
<comment type="subcellular location">
    <subcellularLocation>
        <location evidence="1">Membrane</location>
        <topology evidence="1">Multi-pass membrane protein</topology>
    </subcellularLocation>
</comment>
<name>A0AAN6J0G0_EXODE</name>
<feature type="transmembrane region" description="Helical" evidence="11">
    <location>
        <begin position="1289"/>
        <end position="1314"/>
    </location>
</feature>
<dbReference type="NCBIfam" id="TIGR00956">
    <property type="entry name" value="3a01205"/>
    <property type="match status" value="1"/>
</dbReference>
<evidence type="ECO:0000256" key="1">
    <source>
        <dbReference type="ARBA" id="ARBA00004141"/>
    </source>
</evidence>
<dbReference type="Gene3D" id="3.40.50.300">
    <property type="entry name" value="P-loop containing nucleotide triphosphate hydrolases"/>
    <property type="match status" value="2"/>
</dbReference>
<dbReference type="InterPro" id="IPR003593">
    <property type="entry name" value="AAA+_ATPase"/>
</dbReference>
<feature type="transmembrane region" description="Helical" evidence="11">
    <location>
        <begin position="1488"/>
        <end position="1506"/>
    </location>
</feature>
<dbReference type="GO" id="GO:0016020">
    <property type="term" value="C:membrane"/>
    <property type="evidence" value="ECO:0007669"/>
    <property type="project" value="UniProtKB-SubCell"/>
</dbReference>
<dbReference type="FunFam" id="3.40.50.300:FF:000881">
    <property type="entry name" value="ABC multidrug transporter A-1"/>
    <property type="match status" value="1"/>
</dbReference>
<evidence type="ECO:0000256" key="3">
    <source>
        <dbReference type="ARBA" id="ARBA00022448"/>
    </source>
</evidence>
<evidence type="ECO:0000256" key="7">
    <source>
        <dbReference type="ARBA" id="ARBA00022840"/>
    </source>
</evidence>
<dbReference type="PROSITE" id="PS00211">
    <property type="entry name" value="ABC_TRANSPORTER_1"/>
    <property type="match status" value="1"/>
</dbReference>
<feature type="transmembrane region" description="Helical" evidence="11">
    <location>
        <begin position="546"/>
        <end position="563"/>
    </location>
</feature>
<accession>A0AAN6J0G0</accession>
<organism evidence="13 14">
    <name type="scientific">Exophiala dermatitidis</name>
    <name type="common">Black yeast-like fungus</name>
    <name type="synonym">Wangiella dermatitidis</name>
    <dbReference type="NCBI Taxonomy" id="5970"/>
    <lineage>
        <taxon>Eukaryota</taxon>
        <taxon>Fungi</taxon>
        <taxon>Dikarya</taxon>
        <taxon>Ascomycota</taxon>
        <taxon>Pezizomycotina</taxon>
        <taxon>Eurotiomycetes</taxon>
        <taxon>Chaetothyriomycetidae</taxon>
        <taxon>Chaetothyriales</taxon>
        <taxon>Herpotrichiellaceae</taxon>
        <taxon>Exophiala</taxon>
    </lineage>
</organism>
<proteinExistence type="inferred from homology"/>
<feature type="compositionally biased region" description="Basic residues" evidence="10">
    <location>
        <begin position="51"/>
        <end position="60"/>
    </location>
</feature>
<sequence length="1693" mass="189995">MSLVGNFTSNYDHSVEARGAGDRAFYRRDSHVEVEETYHPFQRRSREDHHHNMHASHHNHQLSSESGEVEKKSEISSSSAEDEGAEQVKELARQFSRSSTFSNVEGTNPFRVEPGSTLDPTSDNFKPRAWIKALFNVQKTDDRFLARSAGVAFRNLSAHGFGASTDYQKSVGNVIFQVVGIARKLLNVGQRRIDILQNFDGLVKAGEMLVVLGPPGSGCSTFLKTIAGETHGFVVDEGSYINYQGISFEEMHKHFRGEAIYTAEQDVHFPQMTVGDTLYFAARARAPRHAPGGVSRKEYATHMRDVIMATYGIRHTFNTRVGNDYIRGVSGGERKRVSIAEAALNMSPLQCWDNSTRGLDSANAIEFCKSLRVSTDILNATAAVAIYQAPQSAYDIFDKAIVLYEGRQIYFGHKDEAKGYFIRMGFHCPERQTTADFLTSMTNPAERIVREGFENRVPRTADEFAKAWKESPERAQLLKDIEEFDREHPIGGPDLERFKESRRLQQSKRQRVTSPYTLSYGEQVNLCLWRGFRRLAADPSLTLTQLFGNNIMALIIGSIFYNLPADTNSFYSRGALLFFAILMNAFGSALEILTLYAQRPIVEKHARYALYHPSAEAFASMLTDMPYKICNTILFNITLYFMTNLRREPGPFFFFLLISFFLTLVMSMLFRTIASVSRTLSQALAPAAILILAIVIYTGFAIPVNYMLGWARWINYLDPVAYGFEALMINEFHNRSFRCSSFVPTGPGYENVSGLNRVCTTVGSRPGLPYVNGDDYINSNFKYYASHRWRNYGILLAFLAGFTTTYLVAAEFVSAKKSKGEVLVFRRGYKPAAFKEKNLRDAEAGGARTVAAQKDPNELHPISSIIQKQTAIFQWKDVCYDIKVKGGQRRLLDHVDGWVKPGTLTALMGVSGAGKTTLLDVLATRVTMGVITGEMLVDGRQRDESFQRKTGYVQQQDLHLETSTVREALNFSALLRQPAHIPRAEKLAYVTEIIKLLEMTEYADAVVGVPGEGLNVEQRKRLTIGVELAAKPQLLLFLDEPTSGLDSQTSWSILDLLEKLQKNGQAILCTIHQPSAVLFQRFDRLLFLASGGRTVYFGEIGESSKTLTSYFERNGAHKCPPDANPAEWMLEVIGAAPGSHTDIDWVETWRNSPEFREVRAELEHLKHERSRLAPVTSHRADKASYREFAAPFWEQLVEVQKRVFQQYWRTPSYIYSKLSLCIASGLFIGFSFFKARNTMQGLQNQMFGIFMLMTIFGQLVQQIMPLFVTQRSLYEVRERPSKTYSWKAFMMSNIIVEIPWSLLCAVLIFVTWYYPIGLYNNAEPTNAVHERGALMFLYIVAFLLFTSTFAHMTIAGIEDAETGGNIANLAFSLTLVFCGVLVGPKALPGFWIFMYRVSPFTYLIDGMLSTAVAHTTVTCAKNEYLNFNPTNGQTCAEYMQPYIDTLGGYLLEPDARTNCSFCQTRSTDTFLAGISAHPQYMWRNFGLLWPYIIFNIFAAVFLYWLVRVPKNKGRGKKEIATPEASKDASIYEAPTQVASTTDQPQQQQAVMTEKDAVQQDKTALADDSATPAAQQEKPLAEEPIRHDNNNNVRSDTIGLATAGSNSYTQQPQSQLQQEPVAHSTPERHDHEFIGVATTGDDSNANAQQEKTSASSVDPAAGNHTLFHDMVTVPPQQQAQAGQDEKRDGDGIVR</sequence>
<dbReference type="PANTHER" id="PTHR19241">
    <property type="entry name" value="ATP-BINDING CASSETTE TRANSPORTER"/>
    <property type="match status" value="1"/>
</dbReference>
<dbReference type="InterPro" id="IPR017871">
    <property type="entry name" value="ABC_transporter-like_CS"/>
</dbReference>
<dbReference type="Proteomes" id="UP001161757">
    <property type="component" value="Unassembled WGS sequence"/>
</dbReference>
<evidence type="ECO:0000256" key="5">
    <source>
        <dbReference type="ARBA" id="ARBA00022737"/>
    </source>
</evidence>
<dbReference type="FunFam" id="3.40.50.300:FF:000054">
    <property type="entry name" value="ABC multidrug transporter atrF"/>
    <property type="match status" value="1"/>
</dbReference>
<keyword evidence="3" id="KW-0813">Transport</keyword>
<dbReference type="Pfam" id="PF06422">
    <property type="entry name" value="PDR_CDR"/>
    <property type="match status" value="1"/>
</dbReference>
<evidence type="ECO:0000256" key="6">
    <source>
        <dbReference type="ARBA" id="ARBA00022741"/>
    </source>
</evidence>
<evidence type="ECO:0000256" key="11">
    <source>
        <dbReference type="SAM" id="Phobius"/>
    </source>
</evidence>
<dbReference type="SMART" id="SM00382">
    <property type="entry name" value="AAA"/>
    <property type="match status" value="2"/>
</dbReference>
<gene>
    <name evidence="13" type="primary">CDR1_1</name>
    <name evidence="13" type="ORF">HRR80_002080</name>
</gene>
<dbReference type="GO" id="GO:1990961">
    <property type="term" value="P:xenobiotic detoxification by transmembrane export across the plasma membrane"/>
    <property type="evidence" value="ECO:0007669"/>
    <property type="project" value="InterPro"/>
</dbReference>
<dbReference type="InterPro" id="IPR003439">
    <property type="entry name" value="ABC_transporter-like_ATP-bd"/>
</dbReference>
<feature type="compositionally biased region" description="Polar residues" evidence="10">
    <location>
        <begin position="1536"/>
        <end position="1550"/>
    </location>
</feature>
<feature type="transmembrane region" description="Helical" evidence="11">
    <location>
        <begin position="1214"/>
        <end position="1233"/>
    </location>
</feature>